<dbReference type="RefSeq" id="WP_052589980.1">
    <property type="nucleotide sequence ID" value="NZ_CP011112.1"/>
</dbReference>
<dbReference type="Gene3D" id="3.40.250.10">
    <property type="entry name" value="Rhodanese-like domain"/>
    <property type="match status" value="1"/>
</dbReference>
<name>A0A0K1JEU1_9MICO</name>
<dbReference type="Proteomes" id="UP000066480">
    <property type="component" value="Chromosome"/>
</dbReference>
<feature type="domain" description="Rhodanese" evidence="1">
    <location>
        <begin position="45"/>
        <end position="127"/>
    </location>
</feature>
<evidence type="ECO:0000313" key="2">
    <source>
        <dbReference type="EMBL" id="AKU15209.1"/>
    </source>
</evidence>
<gene>
    <name evidence="2" type="ORF">VV02_03910</name>
</gene>
<evidence type="ECO:0000313" key="3">
    <source>
        <dbReference type="Proteomes" id="UP000066480"/>
    </source>
</evidence>
<dbReference type="CDD" id="cd00158">
    <property type="entry name" value="RHOD"/>
    <property type="match status" value="1"/>
</dbReference>
<dbReference type="InterPro" id="IPR001763">
    <property type="entry name" value="Rhodanese-like_dom"/>
</dbReference>
<dbReference type="Pfam" id="PF00581">
    <property type="entry name" value="Rhodanese"/>
    <property type="match status" value="1"/>
</dbReference>
<sequence>MSGTTIAHVRWETSLFAGGLEGCPEPTPAVGPGWVSPRAAYQDALYGRATLVDVRPHRARSTVVHPGLEPRDVTDLDQHSGPVILVGGAGGEAATVAVALLRRGMPRVSVLSGGFAGWLAEGLPTQARV</sequence>
<dbReference type="SMART" id="SM00450">
    <property type="entry name" value="RHOD"/>
    <property type="match status" value="1"/>
</dbReference>
<dbReference type="EMBL" id="CP011112">
    <property type="protein sequence ID" value="AKU15209.1"/>
    <property type="molecule type" value="Genomic_DNA"/>
</dbReference>
<reference evidence="2 3" key="1">
    <citation type="submission" date="2015-03" db="EMBL/GenBank/DDBJ databases">
        <title>Luteipulveratus halotolerans sp. nov., a novel actinobacterium (Dermacoccaceae) from Sarawak, Malaysia.</title>
        <authorList>
            <person name="Juboi H."/>
            <person name="Basik A."/>
            <person name="Shamsul S.S."/>
            <person name="Arnold P."/>
            <person name="Schmitt E.K."/>
            <person name="Sanglier J.-J."/>
            <person name="Yeo T."/>
        </authorList>
    </citation>
    <scope>NUCLEOTIDE SEQUENCE [LARGE SCALE GENOMIC DNA]</scope>
    <source>
        <strain evidence="2 3">MN07-A0370</strain>
    </source>
</reference>
<accession>A0A0K1JEU1</accession>
<dbReference type="KEGG" id="lmoi:VV02_03910"/>
<dbReference type="SUPFAM" id="SSF52821">
    <property type="entry name" value="Rhodanese/Cell cycle control phosphatase"/>
    <property type="match status" value="1"/>
</dbReference>
<protein>
    <recommendedName>
        <fullName evidence="1">Rhodanese domain-containing protein</fullName>
    </recommendedName>
</protein>
<organism evidence="2 3">
    <name type="scientific">Luteipulveratus mongoliensis</name>
    <dbReference type="NCBI Taxonomy" id="571913"/>
    <lineage>
        <taxon>Bacteria</taxon>
        <taxon>Bacillati</taxon>
        <taxon>Actinomycetota</taxon>
        <taxon>Actinomycetes</taxon>
        <taxon>Micrococcales</taxon>
        <taxon>Dermacoccaceae</taxon>
        <taxon>Luteipulveratus</taxon>
    </lineage>
</organism>
<dbReference type="PROSITE" id="PS50206">
    <property type="entry name" value="RHODANESE_3"/>
    <property type="match status" value="1"/>
</dbReference>
<keyword evidence="3" id="KW-1185">Reference proteome</keyword>
<dbReference type="STRING" id="571913.VV02_03910"/>
<proteinExistence type="predicted"/>
<evidence type="ECO:0000259" key="1">
    <source>
        <dbReference type="PROSITE" id="PS50206"/>
    </source>
</evidence>
<dbReference type="InterPro" id="IPR036873">
    <property type="entry name" value="Rhodanese-like_dom_sf"/>
</dbReference>
<dbReference type="AlphaFoldDB" id="A0A0K1JEU1"/>